<keyword evidence="3" id="KW-1185">Reference proteome</keyword>
<evidence type="ECO:0000313" key="3">
    <source>
        <dbReference type="Proteomes" id="UP001329151"/>
    </source>
</evidence>
<keyword evidence="1" id="KW-0732">Signal</keyword>
<evidence type="ECO:0000256" key="1">
    <source>
        <dbReference type="SAM" id="SignalP"/>
    </source>
</evidence>
<organism evidence="2 3">
    <name type="scientific">Limnobacter thiooxidans</name>
    <dbReference type="NCBI Taxonomy" id="131080"/>
    <lineage>
        <taxon>Bacteria</taxon>
        <taxon>Pseudomonadati</taxon>
        <taxon>Pseudomonadota</taxon>
        <taxon>Betaproteobacteria</taxon>
        <taxon>Burkholderiales</taxon>
        <taxon>Burkholderiaceae</taxon>
        <taxon>Limnobacter</taxon>
    </lineage>
</organism>
<reference evidence="2 3" key="1">
    <citation type="submission" date="2023-10" db="EMBL/GenBank/DDBJ databases">
        <title>Complete Genome Sequence of Limnobacter thiooxidans CS-K2T, Isolated from freshwater lake sediments in Bavaria, Germany.</title>
        <authorList>
            <person name="Naruki M."/>
            <person name="Watanabe A."/>
            <person name="Warashina T."/>
            <person name="Morita T."/>
            <person name="Arakawa K."/>
        </authorList>
    </citation>
    <scope>NUCLEOTIDE SEQUENCE [LARGE SCALE GENOMIC DNA]</scope>
    <source>
        <strain evidence="2 3">CS-K2</strain>
    </source>
</reference>
<dbReference type="SUPFAM" id="SSF53850">
    <property type="entry name" value="Periplasmic binding protein-like II"/>
    <property type="match status" value="1"/>
</dbReference>
<dbReference type="AlphaFoldDB" id="A0AA86IXR1"/>
<protein>
    <recommendedName>
        <fullName evidence="4">Phosphate ABC transporter</fullName>
    </recommendedName>
</protein>
<feature type="chain" id="PRO_5046452196" description="Phosphate ABC transporter" evidence="1">
    <location>
        <begin position="20"/>
        <end position="274"/>
    </location>
</feature>
<proteinExistence type="predicted"/>
<dbReference type="KEGG" id="lto:RGQ30_06440"/>
<feature type="signal peptide" evidence="1">
    <location>
        <begin position="1"/>
        <end position="19"/>
    </location>
</feature>
<evidence type="ECO:0008006" key="4">
    <source>
        <dbReference type="Google" id="ProtNLM"/>
    </source>
</evidence>
<sequence>MLWSIVTLFGLCSFNAAHSADNNSTLRLLVVPQFPATEINATWSKVLKGIESESLPKIELIFSKDITEFESMFLSGQADLIYCNPYHMVMAKKAQGYVPMIRDTKPMSGILISPKGGQFDNIRTLTDLNGKTLLFPSPNAFGASLYMRALLKREKGLNFVTRYVKTHPNVIRGVVRNEGQAGGMISATLLAEDPALREKVKVIYETPPTAPHPIAAHPRVDAVMREAISQALLNYLKQHNAEGADIQIANPIRAVYNRDYQPLELLGLEEFVSN</sequence>
<gene>
    <name evidence="2" type="ORF">RGQ30_06440</name>
</gene>
<evidence type="ECO:0000313" key="2">
    <source>
        <dbReference type="EMBL" id="BET25143.1"/>
    </source>
</evidence>
<accession>A0AA86IXR1</accession>
<dbReference type="Gene3D" id="3.40.190.10">
    <property type="entry name" value="Periplasmic binding protein-like II"/>
    <property type="match status" value="2"/>
</dbReference>
<dbReference type="Proteomes" id="UP001329151">
    <property type="component" value="Chromosome"/>
</dbReference>
<dbReference type="EMBL" id="AP028947">
    <property type="protein sequence ID" value="BET25143.1"/>
    <property type="molecule type" value="Genomic_DNA"/>
</dbReference>
<name>A0AA86IXR1_9BURK</name>
<dbReference type="Pfam" id="PF12974">
    <property type="entry name" value="Phosphonate-bd"/>
    <property type="match status" value="1"/>
</dbReference>